<dbReference type="AlphaFoldDB" id="A0A3S4B2J0"/>
<reference evidence="3" key="1">
    <citation type="submission" date="2018-10" db="EMBL/GenBank/DDBJ databases">
        <authorList>
            <person name="Peiro R."/>
            <person name="Begona"/>
            <person name="Cbmso G."/>
            <person name="Lopez M."/>
            <person name="Gonzalez S."/>
            <person name="Sacristan E."/>
            <person name="Castillo E."/>
        </authorList>
    </citation>
    <scope>NUCLEOTIDE SEQUENCE [LARGE SCALE GENOMIC DNA]</scope>
</reference>
<feature type="compositionally biased region" description="Pro residues" evidence="1">
    <location>
        <begin position="60"/>
        <end position="73"/>
    </location>
</feature>
<feature type="region of interest" description="Disordered" evidence="1">
    <location>
        <begin position="52"/>
        <end position="91"/>
    </location>
</feature>
<sequence length="164" mass="17416">MSRLDASARSGTPRGARAGRTRAGAVPGRRVGAIAVALWLLAGAGLGLTGAAAQTSGAAPPAPRELPAEPPAFTPSEETPEQFPPGEGRDDTFASCTGCHNFKLVAAQGMSRRQWEDSLDWMVRRHGMPELSGAERERVLSYLEGAFPPRAPAAQRGWQNPFLR</sequence>
<dbReference type="Proteomes" id="UP000289200">
    <property type="component" value="Unassembled WGS sequence"/>
</dbReference>
<feature type="region of interest" description="Disordered" evidence="1">
    <location>
        <begin position="1"/>
        <end position="26"/>
    </location>
</feature>
<dbReference type="RefSeq" id="WP_129609974.1">
    <property type="nucleotide sequence ID" value="NZ_UWOC01000160.1"/>
</dbReference>
<dbReference type="OrthoDB" id="9805828at2"/>
<name>A0A3S4B2J0_9BRAD</name>
<dbReference type="EMBL" id="UWOC01000160">
    <property type="protein sequence ID" value="VCU10087.1"/>
    <property type="molecule type" value="Genomic_DNA"/>
</dbReference>
<evidence type="ECO:0000313" key="3">
    <source>
        <dbReference type="Proteomes" id="UP000289200"/>
    </source>
</evidence>
<dbReference type="GO" id="GO:0009055">
    <property type="term" value="F:electron transfer activity"/>
    <property type="evidence" value="ECO:0007669"/>
    <property type="project" value="InterPro"/>
</dbReference>
<dbReference type="GO" id="GO:0020037">
    <property type="term" value="F:heme binding"/>
    <property type="evidence" value="ECO:0007669"/>
    <property type="project" value="InterPro"/>
</dbReference>
<comment type="caution">
    <text evidence="2">The sequence shown here is derived from an EMBL/GenBank/DDBJ whole genome shotgun (WGS) entry which is preliminary data.</text>
</comment>
<evidence type="ECO:0000313" key="2">
    <source>
        <dbReference type="EMBL" id="VCU10087.1"/>
    </source>
</evidence>
<keyword evidence="3" id="KW-1185">Reference proteome</keyword>
<evidence type="ECO:0008006" key="4">
    <source>
        <dbReference type="Google" id="ProtNLM"/>
    </source>
</evidence>
<protein>
    <recommendedName>
        <fullName evidence="4">Quinohemoprotein amine dehydrogenase alpha subunit haem binding domain-containing protein</fullName>
    </recommendedName>
</protein>
<gene>
    <name evidence="2" type="ORF">RHODGE_RHODGE_03273</name>
</gene>
<dbReference type="InterPro" id="IPR036909">
    <property type="entry name" value="Cyt_c-like_dom_sf"/>
</dbReference>
<feature type="compositionally biased region" description="Low complexity" evidence="1">
    <location>
        <begin position="7"/>
        <end position="26"/>
    </location>
</feature>
<dbReference type="Gene3D" id="1.10.760.10">
    <property type="entry name" value="Cytochrome c-like domain"/>
    <property type="match status" value="1"/>
</dbReference>
<dbReference type="SUPFAM" id="SSF46626">
    <property type="entry name" value="Cytochrome c"/>
    <property type="match status" value="1"/>
</dbReference>
<proteinExistence type="predicted"/>
<evidence type="ECO:0000256" key="1">
    <source>
        <dbReference type="SAM" id="MobiDB-lite"/>
    </source>
</evidence>
<accession>A0A3S4B2J0</accession>
<organism evidence="2 3">
    <name type="scientific">Rhodoplanes serenus</name>
    <dbReference type="NCBI Taxonomy" id="200615"/>
    <lineage>
        <taxon>Bacteria</taxon>
        <taxon>Pseudomonadati</taxon>
        <taxon>Pseudomonadota</taxon>
        <taxon>Alphaproteobacteria</taxon>
        <taxon>Hyphomicrobiales</taxon>
        <taxon>Nitrobacteraceae</taxon>
        <taxon>Rhodoplanes</taxon>
    </lineage>
</organism>